<dbReference type="GO" id="GO:0008270">
    <property type="term" value="F:zinc ion binding"/>
    <property type="evidence" value="ECO:0007669"/>
    <property type="project" value="InterPro"/>
</dbReference>
<keyword evidence="3" id="KW-0479">Metal-binding</keyword>
<dbReference type="PROSITE" id="PS51864">
    <property type="entry name" value="ASTACIN"/>
    <property type="match status" value="1"/>
</dbReference>
<keyword evidence="3" id="KW-0482">Metalloprotease</keyword>
<evidence type="ECO:0000256" key="3">
    <source>
        <dbReference type="RuleBase" id="RU361183"/>
    </source>
</evidence>
<dbReference type="SUPFAM" id="SSF55486">
    <property type="entry name" value="Metalloproteases ('zincins'), catalytic domain"/>
    <property type="match status" value="1"/>
</dbReference>
<dbReference type="STRING" id="2018661.A0A2A2K5P9"/>
<evidence type="ECO:0000256" key="4">
    <source>
        <dbReference type="SAM" id="MobiDB-lite"/>
    </source>
</evidence>
<evidence type="ECO:0000259" key="5">
    <source>
        <dbReference type="PROSITE" id="PS51864"/>
    </source>
</evidence>
<evidence type="ECO:0000256" key="1">
    <source>
        <dbReference type="ARBA" id="ARBA00023157"/>
    </source>
</evidence>
<dbReference type="PANTHER" id="PTHR10127">
    <property type="entry name" value="DISCOIDIN, CUB, EGF, LAMININ , AND ZINC METALLOPROTEASE DOMAIN CONTAINING"/>
    <property type="match status" value="1"/>
</dbReference>
<feature type="domain" description="Peptidase M12A" evidence="5">
    <location>
        <begin position="206"/>
        <end position="360"/>
    </location>
</feature>
<keyword evidence="7" id="KW-1185">Reference proteome</keyword>
<keyword evidence="1" id="KW-1015">Disulfide bond</keyword>
<dbReference type="Gene3D" id="3.40.390.10">
    <property type="entry name" value="Collagenase (Catalytic Domain)"/>
    <property type="match status" value="1"/>
</dbReference>
<accession>A0A2A2K5P9</accession>
<protein>
    <recommendedName>
        <fullName evidence="3">Metalloendopeptidase</fullName>
        <ecNumber evidence="3">3.4.24.-</ecNumber>
    </recommendedName>
</protein>
<dbReference type="InterPro" id="IPR024079">
    <property type="entry name" value="MetalloPept_cat_dom_sf"/>
</dbReference>
<dbReference type="Pfam" id="PF01400">
    <property type="entry name" value="Astacin"/>
    <property type="match status" value="1"/>
</dbReference>
<feature type="region of interest" description="Disordered" evidence="4">
    <location>
        <begin position="112"/>
        <end position="138"/>
    </location>
</feature>
<dbReference type="Proteomes" id="UP000218231">
    <property type="component" value="Unassembled WGS sequence"/>
</dbReference>
<dbReference type="GO" id="GO:0006508">
    <property type="term" value="P:proteolysis"/>
    <property type="evidence" value="ECO:0007669"/>
    <property type="project" value="UniProtKB-KW"/>
</dbReference>
<feature type="signal peptide" evidence="3">
    <location>
        <begin position="1"/>
        <end position="24"/>
    </location>
</feature>
<dbReference type="EC" id="3.4.24.-" evidence="3"/>
<dbReference type="SMART" id="SM00235">
    <property type="entry name" value="ZnMc"/>
    <property type="match status" value="1"/>
</dbReference>
<evidence type="ECO:0000313" key="7">
    <source>
        <dbReference type="Proteomes" id="UP000218231"/>
    </source>
</evidence>
<dbReference type="PANTHER" id="PTHR10127:SF793">
    <property type="entry name" value="ZINC METALLOPROTEINASE NAS-31"/>
    <property type="match status" value="1"/>
</dbReference>
<proteinExistence type="predicted"/>
<evidence type="ECO:0000313" key="6">
    <source>
        <dbReference type="EMBL" id="PAV69230.1"/>
    </source>
</evidence>
<dbReference type="EMBL" id="LIAE01009574">
    <property type="protein sequence ID" value="PAV69230.1"/>
    <property type="molecule type" value="Genomic_DNA"/>
</dbReference>
<organism evidence="6 7">
    <name type="scientific">Diploscapter pachys</name>
    <dbReference type="NCBI Taxonomy" id="2018661"/>
    <lineage>
        <taxon>Eukaryota</taxon>
        <taxon>Metazoa</taxon>
        <taxon>Ecdysozoa</taxon>
        <taxon>Nematoda</taxon>
        <taxon>Chromadorea</taxon>
        <taxon>Rhabditida</taxon>
        <taxon>Rhabditina</taxon>
        <taxon>Rhabditomorpha</taxon>
        <taxon>Rhabditoidea</taxon>
        <taxon>Rhabditidae</taxon>
        <taxon>Diploscapter</taxon>
    </lineage>
</organism>
<keyword evidence="3" id="KW-0645">Protease</keyword>
<reference evidence="6 7" key="1">
    <citation type="journal article" date="2017" name="Curr. Biol.">
        <title>Genome architecture and evolution of a unichromosomal asexual nematode.</title>
        <authorList>
            <person name="Fradin H."/>
            <person name="Zegar C."/>
            <person name="Gutwein M."/>
            <person name="Lucas J."/>
            <person name="Kovtun M."/>
            <person name="Corcoran D."/>
            <person name="Baugh L.R."/>
            <person name="Kiontke K."/>
            <person name="Gunsalus K."/>
            <person name="Fitch D.H."/>
            <person name="Piano F."/>
        </authorList>
    </citation>
    <scope>NUCLEOTIDE SEQUENCE [LARGE SCALE GENOMIC DNA]</scope>
    <source>
        <strain evidence="6">PF1309</strain>
    </source>
</reference>
<keyword evidence="3" id="KW-0378">Hydrolase</keyword>
<dbReference type="AlphaFoldDB" id="A0A2A2K5P9"/>
<feature type="compositionally biased region" description="Basic and acidic residues" evidence="4">
    <location>
        <begin position="128"/>
        <end position="138"/>
    </location>
</feature>
<sequence>MSRGWLLGLTGLVVWAGLQTQVLADSQGISLDSAERLEAASYDQTDVFTDAGNATTTYGNGTVTANVTTSNSSFFADRDPEEQAQLARSFSHTDPVYLSEGLGQLKEKCQKDAESKAMSGPTTYIENDPQRDADAERQRLYQSTPMRSEPEDPLQETNILNINDEKNMTDILYQGDVILTTPQLDSVLEAAGLKEANDTTGRKRRQASRYPYYRTWTDNQVAYYFDPSASSTAINVFQAAAKFWSDNTCIKFTQSSTAQYRIRVFKGSGCYSYLGQIGGEQDLSLGTGCEIILEQSRLDRDDHISLHLENLRIMQYDMFAASVNNLPTMLALIADYSPTLGSHYVAFRDVQMMNELYKCKCDPSTAVTCQNGGYPNPNACTTKCNCPGKMRMLKPDWQWINVTIGDGTYTVKISQTELTYWITSEPGTTIEFLVDYIYAYQIAGCKFGDKVTSILSLKPSISDSWNPINNYYDNISTSNYHGDYDNISTSNYHGDFDHNARTHHDCQRNRTC</sequence>
<dbReference type="GO" id="GO:0004222">
    <property type="term" value="F:metalloendopeptidase activity"/>
    <property type="evidence" value="ECO:0007669"/>
    <property type="project" value="UniProtKB-UniRule"/>
</dbReference>
<name>A0A2A2K5P9_9BILA</name>
<feature type="chain" id="PRO_5011821449" description="Metalloendopeptidase" evidence="3">
    <location>
        <begin position="25"/>
        <end position="512"/>
    </location>
</feature>
<comment type="cofactor">
    <cofactor evidence="3">
        <name>Zn(2+)</name>
        <dbReference type="ChEBI" id="CHEBI:29105"/>
    </cofactor>
    <text evidence="3">Binds 1 zinc ion per subunit.</text>
</comment>
<dbReference type="InterPro" id="IPR006026">
    <property type="entry name" value="Peptidase_Metallo"/>
</dbReference>
<keyword evidence="3" id="KW-0732">Signal</keyword>
<comment type="caution">
    <text evidence="2">Lacks conserved residue(s) required for the propagation of feature annotation.</text>
</comment>
<dbReference type="InterPro" id="IPR001506">
    <property type="entry name" value="Peptidase_M12A"/>
</dbReference>
<comment type="caution">
    <text evidence="6">The sequence shown here is derived from an EMBL/GenBank/DDBJ whole genome shotgun (WGS) entry which is preliminary data.</text>
</comment>
<dbReference type="PRINTS" id="PR00480">
    <property type="entry name" value="ASTACIN"/>
</dbReference>
<keyword evidence="3" id="KW-0862">Zinc</keyword>
<evidence type="ECO:0000256" key="2">
    <source>
        <dbReference type="PROSITE-ProRule" id="PRU01211"/>
    </source>
</evidence>
<gene>
    <name evidence="6" type="ORF">WR25_01570</name>
</gene>
<dbReference type="OrthoDB" id="5786116at2759"/>